<evidence type="ECO:0000256" key="2">
    <source>
        <dbReference type="ARBA" id="ARBA00022801"/>
    </source>
</evidence>
<accession>A0A1X6YLE8</accession>
<keyword evidence="3" id="KW-0732">Signal</keyword>
<dbReference type="NCBIfam" id="TIGR00666">
    <property type="entry name" value="PBP4"/>
    <property type="match status" value="1"/>
</dbReference>
<dbReference type="Gene3D" id="3.50.80.20">
    <property type="entry name" value="D-Ala-D-Ala carboxypeptidase C, peptidase S13"/>
    <property type="match status" value="1"/>
</dbReference>
<feature type="chain" id="PRO_5012032966" evidence="3">
    <location>
        <begin position="23"/>
        <end position="497"/>
    </location>
</feature>
<name>A0A1X6YLE8_9RHOB</name>
<dbReference type="PANTHER" id="PTHR30023:SF0">
    <property type="entry name" value="PENICILLIN-SENSITIVE CARBOXYPEPTIDASE A"/>
    <property type="match status" value="1"/>
</dbReference>
<dbReference type="AlphaFoldDB" id="A0A1X6YLE8"/>
<dbReference type="Proteomes" id="UP000193061">
    <property type="component" value="Unassembled WGS sequence"/>
</dbReference>
<dbReference type="PANTHER" id="PTHR30023">
    <property type="entry name" value="D-ALANYL-D-ALANINE CARBOXYPEPTIDASE"/>
    <property type="match status" value="1"/>
</dbReference>
<reference evidence="4 5" key="1">
    <citation type="submission" date="2017-03" db="EMBL/GenBank/DDBJ databases">
        <authorList>
            <person name="Afonso C.L."/>
            <person name="Miller P.J."/>
            <person name="Scott M.A."/>
            <person name="Spackman E."/>
            <person name="Goraichik I."/>
            <person name="Dimitrov K.M."/>
            <person name="Suarez D.L."/>
            <person name="Swayne D.E."/>
        </authorList>
    </citation>
    <scope>NUCLEOTIDE SEQUENCE [LARGE SCALE GENOMIC DNA]</scope>
    <source>
        <strain evidence="4 5">CECT 7450</strain>
    </source>
</reference>
<dbReference type="PRINTS" id="PR00922">
    <property type="entry name" value="DADACBPTASE3"/>
</dbReference>
<dbReference type="GO" id="GO:0006508">
    <property type="term" value="P:proteolysis"/>
    <property type="evidence" value="ECO:0007669"/>
    <property type="project" value="InterPro"/>
</dbReference>
<keyword evidence="4" id="KW-0121">Carboxypeptidase</keyword>
<evidence type="ECO:0000313" key="4">
    <source>
        <dbReference type="EMBL" id="SLN24749.1"/>
    </source>
</evidence>
<dbReference type="GO" id="GO:0009002">
    <property type="term" value="F:serine-type D-Ala-D-Ala carboxypeptidase activity"/>
    <property type="evidence" value="ECO:0007669"/>
    <property type="project" value="UniProtKB-EC"/>
</dbReference>
<dbReference type="RefSeq" id="WP_085804531.1">
    <property type="nucleotide sequence ID" value="NZ_FWFX01000002.1"/>
</dbReference>
<evidence type="ECO:0000313" key="5">
    <source>
        <dbReference type="Proteomes" id="UP000193061"/>
    </source>
</evidence>
<gene>
    <name evidence="4" type="primary">dacB</name>
    <name evidence="4" type="ORF">ROA7450_01005</name>
</gene>
<comment type="similarity">
    <text evidence="1">Belongs to the peptidase S13 family.</text>
</comment>
<keyword evidence="4" id="KW-0645">Protease</keyword>
<protein>
    <submittedName>
        <fullName evidence="4">D-alanyl-D-alanine carboxypeptidase DacB</fullName>
        <ecNumber evidence="4">3.4.16.4</ecNumber>
    </submittedName>
</protein>
<keyword evidence="5" id="KW-1185">Reference proteome</keyword>
<dbReference type="EMBL" id="FWFX01000002">
    <property type="protein sequence ID" value="SLN24749.1"/>
    <property type="molecule type" value="Genomic_DNA"/>
</dbReference>
<dbReference type="EC" id="3.4.16.4" evidence="4"/>
<evidence type="ECO:0000256" key="3">
    <source>
        <dbReference type="SAM" id="SignalP"/>
    </source>
</evidence>
<keyword evidence="2 4" id="KW-0378">Hydrolase</keyword>
<sequence>MARNLSRRFVLAGLLGSAGSMAMGEAPATSLRPQLRPKIRARRPKASAIEEIISSAKLGGQVSCSVVDVETGLVLEGHDAKLAQPPASVTKAVTALYALDVLGAGYRFETQLVALGPVEAGVIKGDLVLAGSGDPVLDTDALARMATNLKEAGVHAVEGDLRIWDAGIPYKAMIDPEQPIEVGYNPAVSGLNLNFNRVHFEWKRSGNGYAITMDARSGKYRPDVLSARMSLSDRKGPIYAYSDGGTYDSWSVARRALGNGGARWIPMRKPRIYSAEVFSHFARSHGIVLKMGAPLEQPPDGTVLVRERSEQLLEILRDMLKYSTNLTAEMVGMVATAKRVGHPLDLQSSAREMSLWAEEELGMEGTDLLDHSGLNPNSHLTAQGLARALAHVKEETQLVPILKKYTMRDANGAKVASHPIKVVAKTGTLYFVSSLAGYMTAPDGREMSFAIFTANEEKRSQFDLSVGTRPPGASSWNGRSKRLQQKLINRWGAVYGS</sequence>
<feature type="signal peptide" evidence="3">
    <location>
        <begin position="1"/>
        <end position="22"/>
    </location>
</feature>
<proteinExistence type="inferred from homology"/>
<dbReference type="InterPro" id="IPR000667">
    <property type="entry name" value="Peptidase_S13"/>
</dbReference>
<dbReference type="OrthoDB" id="5372081at2"/>
<dbReference type="InterPro" id="IPR006311">
    <property type="entry name" value="TAT_signal"/>
</dbReference>
<dbReference type="Pfam" id="PF02113">
    <property type="entry name" value="Peptidase_S13"/>
    <property type="match status" value="1"/>
</dbReference>
<dbReference type="GO" id="GO:0000270">
    <property type="term" value="P:peptidoglycan metabolic process"/>
    <property type="evidence" value="ECO:0007669"/>
    <property type="project" value="TreeGrafter"/>
</dbReference>
<dbReference type="Gene3D" id="3.40.710.10">
    <property type="entry name" value="DD-peptidase/beta-lactamase superfamily"/>
    <property type="match status" value="2"/>
</dbReference>
<dbReference type="InterPro" id="IPR012338">
    <property type="entry name" value="Beta-lactam/transpept-like"/>
</dbReference>
<dbReference type="PROSITE" id="PS51318">
    <property type="entry name" value="TAT"/>
    <property type="match status" value="1"/>
</dbReference>
<organism evidence="4 5">
    <name type="scientific">Roseovarius albus</name>
    <dbReference type="NCBI Taxonomy" id="1247867"/>
    <lineage>
        <taxon>Bacteria</taxon>
        <taxon>Pseudomonadati</taxon>
        <taxon>Pseudomonadota</taxon>
        <taxon>Alphaproteobacteria</taxon>
        <taxon>Rhodobacterales</taxon>
        <taxon>Roseobacteraceae</taxon>
        <taxon>Roseovarius</taxon>
    </lineage>
</organism>
<evidence type="ECO:0000256" key="1">
    <source>
        <dbReference type="ARBA" id="ARBA00006096"/>
    </source>
</evidence>
<dbReference type="SUPFAM" id="SSF56601">
    <property type="entry name" value="beta-lactamase/transpeptidase-like"/>
    <property type="match status" value="1"/>
</dbReference>